<gene>
    <name evidence="3" type="ORF">DEO23_10825</name>
</gene>
<organism evidence="3 4">
    <name type="scientific">Brachybacterium endophyticum</name>
    <dbReference type="NCBI Taxonomy" id="2182385"/>
    <lineage>
        <taxon>Bacteria</taxon>
        <taxon>Bacillati</taxon>
        <taxon>Actinomycetota</taxon>
        <taxon>Actinomycetes</taxon>
        <taxon>Micrococcales</taxon>
        <taxon>Dermabacteraceae</taxon>
        <taxon>Brachybacterium</taxon>
    </lineage>
</organism>
<evidence type="ECO:0000256" key="1">
    <source>
        <dbReference type="SAM" id="MobiDB-lite"/>
    </source>
</evidence>
<dbReference type="OrthoDB" id="4793326at2"/>
<feature type="transmembrane region" description="Helical" evidence="2">
    <location>
        <begin position="111"/>
        <end position="133"/>
    </location>
</feature>
<keyword evidence="2" id="KW-0812">Transmembrane</keyword>
<feature type="region of interest" description="Disordered" evidence="1">
    <location>
        <begin position="1"/>
        <end position="32"/>
    </location>
</feature>
<keyword evidence="2" id="KW-1133">Transmembrane helix</keyword>
<dbReference type="AlphaFoldDB" id="A0A2U2RIL3"/>
<sequence length="159" mass="17324">MTSSFNPPPHWPEPPEEGWAPPQGWQPDPRWGRVPAGWRVWMQGARSHGTSDAPLLDSEDVPASGARVRRRVEKYPVSVMNPGIWSDNQLEHEDYGFPEPAPRRARPRLRLGLTIAATAVGLLLAAATAVVFVRLTSYAEDSLPAESLAPAAAEVATTV</sequence>
<evidence type="ECO:0000313" key="3">
    <source>
        <dbReference type="EMBL" id="PWH05698.1"/>
    </source>
</evidence>
<keyword evidence="2" id="KW-0472">Membrane</keyword>
<dbReference type="Proteomes" id="UP000245590">
    <property type="component" value="Unassembled WGS sequence"/>
</dbReference>
<protein>
    <submittedName>
        <fullName evidence="3">Uncharacterized protein</fullName>
    </submittedName>
</protein>
<proteinExistence type="predicted"/>
<reference evidence="3 4" key="1">
    <citation type="submission" date="2018-05" db="EMBL/GenBank/DDBJ databases">
        <title>Brachybacterium sp. M1HQ-2T, whole genome shotgun sequence.</title>
        <authorList>
            <person name="Tuo L."/>
        </authorList>
    </citation>
    <scope>NUCLEOTIDE SEQUENCE [LARGE SCALE GENOMIC DNA]</scope>
    <source>
        <strain evidence="3 4">M1HQ-2</strain>
    </source>
</reference>
<comment type="caution">
    <text evidence="3">The sequence shown here is derived from an EMBL/GenBank/DDBJ whole genome shotgun (WGS) entry which is preliminary data.</text>
</comment>
<accession>A0A2U2RIL3</accession>
<feature type="compositionally biased region" description="Pro residues" evidence="1">
    <location>
        <begin position="1"/>
        <end position="12"/>
    </location>
</feature>
<dbReference type="EMBL" id="QFKX01000004">
    <property type="protein sequence ID" value="PWH05698.1"/>
    <property type="molecule type" value="Genomic_DNA"/>
</dbReference>
<name>A0A2U2RIL3_9MICO</name>
<evidence type="ECO:0000256" key="2">
    <source>
        <dbReference type="SAM" id="Phobius"/>
    </source>
</evidence>
<keyword evidence="4" id="KW-1185">Reference proteome</keyword>
<evidence type="ECO:0000313" key="4">
    <source>
        <dbReference type="Proteomes" id="UP000245590"/>
    </source>
</evidence>